<dbReference type="PANTHER" id="PTHR10696:SF25">
    <property type="entry name" value="OXIDOREDUCTASE AIM17-RELATED"/>
    <property type="match status" value="1"/>
</dbReference>
<keyword evidence="5" id="KW-0560">Oxidoreductase</keyword>
<dbReference type="GO" id="GO:0045329">
    <property type="term" value="P:carnitine biosynthetic process"/>
    <property type="evidence" value="ECO:0007669"/>
    <property type="project" value="TreeGrafter"/>
</dbReference>
<feature type="domain" description="TauD/TfdA-like" evidence="8">
    <location>
        <begin position="225"/>
        <end position="466"/>
    </location>
</feature>
<dbReference type="EMBL" id="MU864399">
    <property type="protein sequence ID" value="KAK4187663.1"/>
    <property type="molecule type" value="Genomic_DNA"/>
</dbReference>
<keyword evidence="10" id="KW-1185">Reference proteome</keyword>
<dbReference type="InterPro" id="IPR003819">
    <property type="entry name" value="TauD/TfdA-like"/>
</dbReference>
<feature type="compositionally biased region" description="Basic and acidic residues" evidence="7">
    <location>
        <begin position="530"/>
        <end position="543"/>
    </location>
</feature>
<name>A0AAN6WU25_9PEZI</name>
<sequence length="623" mass="70284">MMRRSFALDTMQAAGLRLRSASASIAATRGAFLVQSRCGGSGSSFLPATATRVAHVPRRYNHDAASSEYSPPLPICEEPGKNLQAPKFTSVKLTDKSLILSAEGKGDGDKVRHFELSQLWLRDACNCSRCVDPHSGQKTFATTKLIYRPSITKAELDTDGNLTVHWIGDVLSKDNNGHHVSLWTREELALACANGRPRIQLHPPVQRTLWDQKTMQAMLDDGSCRVDYADWMREDGSSEAFWRAFETLCRTGLIMVQGVPSDEKSVERIASRIGQLQHTFYGWTWDVKNKPQAENVAYTNQFLGLHQDLQYHNPIPRLQLLHCLANECDGGESLFSDGLLAAAEIERKHLKIYQILKNTNVEYGYEKGGHHYAASRPVIGTHNRVYRESIHWAPPFQTTFRTNDPYLPAWVNAANVFQRSIEAPDRVLQVKLQEGECVIFDNHRVLHGRNEFATGGEKNRWLKGTYISPQVFRAKETQLQRRLTAADTVWAPYDQHKRWELGQSEVQAAIDSNLLPQFSIRKVDAPAWPKDTHKENGVERQSEPIRQSKSIRQRESSTEGERQKEGASTRKTVAIDGQTAIHLGGEKGVAPTTIRITINTSGRGDTPRRRYTRGRRDNQEKEV</sequence>
<keyword evidence="3" id="KW-0479">Metal-binding</keyword>
<keyword evidence="4" id="KW-0223">Dioxygenase</keyword>
<evidence type="ECO:0000256" key="3">
    <source>
        <dbReference type="ARBA" id="ARBA00022723"/>
    </source>
</evidence>
<evidence type="ECO:0000256" key="1">
    <source>
        <dbReference type="ARBA" id="ARBA00001954"/>
    </source>
</evidence>
<feature type="compositionally biased region" description="Basic and acidic residues" evidence="7">
    <location>
        <begin position="552"/>
        <end position="568"/>
    </location>
</feature>
<feature type="compositionally biased region" description="Basic and acidic residues" evidence="7">
    <location>
        <begin position="614"/>
        <end position="623"/>
    </location>
</feature>
<proteinExistence type="inferred from homology"/>
<dbReference type="Pfam" id="PF02668">
    <property type="entry name" value="TauD"/>
    <property type="match status" value="1"/>
</dbReference>
<dbReference type="PANTHER" id="PTHR10696">
    <property type="entry name" value="GAMMA-BUTYROBETAINE HYDROXYLASE-RELATED"/>
    <property type="match status" value="1"/>
</dbReference>
<protein>
    <recommendedName>
        <fullName evidence="8">TauD/TfdA-like domain-containing protein</fullName>
    </recommendedName>
</protein>
<feature type="region of interest" description="Disordered" evidence="7">
    <location>
        <begin position="526"/>
        <end position="623"/>
    </location>
</feature>
<dbReference type="GO" id="GO:0005739">
    <property type="term" value="C:mitochondrion"/>
    <property type="evidence" value="ECO:0007669"/>
    <property type="project" value="TreeGrafter"/>
</dbReference>
<comment type="similarity">
    <text evidence="2">Belongs to the gamma-BBH/TMLD family.</text>
</comment>
<organism evidence="9 10">
    <name type="scientific">Podospora australis</name>
    <dbReference type="NCBI Taxonomy" id="1536484"/>
    <lineage>
        <taxon>Eukaryota</taxon>
        <taxon>Fungi</taxon>
        <taxon>Dikarya</taxon>
        <taxon>Ascomycota</taxon>
        <taxon>Pezizomycotina</taxon>
        <taxon>Sordariomycetes</taxon>
        <taxon>Sordariomycetidae</taxon>
        <taxon>Sordariales</taxon>
        <taxon>Podosporaceae</taxon>
        <taxon>Podospora</taxon>
    </lineage>
</organism>
<keyword evidence="6" id="KW-0408">Iron</keyword>
<evidence type="ECO:0000313" key="9">
    <source>
        <dbReference type="EMBL" id="KAK4187663.1"/>
    </source>
</evidence>
<dbReference type="AlphaFoldDB" id="A0AAN6WU25"/>
<dbReference type="Proteomes" id="UP001302126">
    <property type="component" value="Unassembled WGS sequence"/>
</dbReference>
<dbReference type="Gene3D" id="3.60.130.10">
    <property type="entry name" value="Clavaminate synthase-like"/>
    <property type="match status" value="1"/>
</dbReference>
<dbReference type="InterPro" id="IPR042098">
    <property type="entry name" value="TauD-like_sf"/>
</dbReference>
<evidence type="ECO:0000256" key="6">
    <source>
        <dbReference type="ARBA" id="ARBA00023004"/>
    </source>
</evidence>
<comment type="caution">
    <text evidence="9">The sequence shown here is derived from an EMBL/GenBank/DDBJ whole genome shotgun (WGS) entry which is preliminary data.</text>
</comment>
<dbReference type="GO" id="GO:0051213">
    <property type="term" value="F:dioxygenase activity"/>
    <property type="evidence" value="ECO:0007669"/>
    <property type="project" value="UniProtKB-KW"/>
</dbReference>
<evidence type="ECO:0000313" key="10">
    <source>
        <dbReference type="Proteomes" id="UP001302126"/>
    </source>
</evidence>
<reference evidence="9" key="2">
    <citation type="submission" date="2023-05" db="EMBL/GenBank/DDBJ databases">
        <authorList>
            <consortium name="Lawrence Berkeley National Laboratory"/>
            <person name="Steindorff A."/>
            <person name="Hensen N."/>
            <person name="Bonometti L."/>
            <person name="Westerberg I."/>
            <person name="Brannstrom I.O."/>
            <person name="Guillou S."/>
            <person name="Cros-Aarteil S."/>
            <person name="Calhoun S."/>
            <person name="Haridas S."/>
            <person name="Kuo A."/>
            <person name="Mondo S."/>
            <person name="Pangilinan J."/>
            <person name="Riley R."/>
            <person name="Labutti K."/>
            <person name="Andreopoulos B."/>
            <person name="Lipzen A."/>
            <person name="Chen C."/>
            <person name="Yanf M."/>
            <person name="Daum C."/>
            <person name="Ng V."/>
            <person name="Clum A."/>
            <person name="Ohm R."/>
            <person name="Martin F."/>
            <person name="Silar P."/>
            <person name="Natvig D."/>
            <person name="Lalanne C."/>
            <person name="Gautier V."/>
            <person name="Ament-Velasquez S.L."/>
            <person name="Kruys A."/>
            <person name="Hutchinson M.I."/>
            <person name="Powell A.J."/>
            <person name="Barry K."/>
            <person name="Miller A.N."/>
            <person name="Grigoriev I.V."/>
            <person name="Debuchy R."/>
            <person name="Gladieux P."/>
            <person name="Thoren M.H."/>
            <person name="Johannesson H."/>
        </authorList>
    </citation>
    <scope>NUCLEOTIDE SEQUENCE</scope>
    <source>
        <strain evidence="9">PSN309</strain>
    </source>
</reference>
<evidence type="ECO:0000256" key="4">
    <source>
        <dbReference type="ARBA" id="ARBA00022964"/>
    </source>
</evidence>
<dbReference type="InterPro" id="IPR038492">
    <property type="entry name" value="GBBH-like_N_sf"/>
</dbReference>
<reference evidence="9" key="1">
    <citation type="journal article" date="2023" name="Mol. Phylogenet. Evol.">
        <title>Genome-scale phylogeny and comparative genomics of the fungal order Sordariales.</title>
        <authorList>
            <person name="Hensen N."/>
            <person name="Bonometti L."/>
            <person name="Westerberg I."/>
            <person name="Brannstrom I.O."/>
            <person name="Guillou S."/>
            <person name="Cros-Aarteil S."/>
            <person name="Calhoun S."/>
            <person name="Haridas S."/>
            <person name="Kuo A."/>
            <person name="Mondo S."/>
            <person name="Pangilinan J."/>
            <person name="Riley R."/>
            <person name="LaButti K."/>
            <person name="Andreopoulos B."/>
            <person name="Lipzen A."/>
            <person name="Chen C."/>
            <person name="Yan M."/>
            <person name="Daum C."/>
            <person name="Ng V."/>
            <person name="Clum A."/>
            <person name="Steindorff A."/>
            <person name="Ohm R.A."/>
            <person name="Martin F."/>
            <person name="Silar P."/>
            <person name="Natvig D.O."/>
            <person name="Lalanne C."/>
            <person name="Gautier V."/>
            <person name="Ament-Velasquez S.L."/>
            <person name="Kruys A."/>
            <person name="Hutchinson M.I."/>
            <person name="Powell A.J."/>
            <person name="Barry K."/>
            <person name="Miller A.N."/>
            <person name="Grigoriev I.V."/>
            <person name="Debuchy R."/>
            <person name="Gladieux P."/>
            <person name="Hiltunen Thoren M."/>
            <person name="Johannesson H."/>
        </authorList>
    </citation>
    <scope>NUCLEOTIDE SEQUENCE</scope>
    <source>
        <strain evidence="9">PSN309</strain>
    </source>
</reference>
<dbReference type="GO" id="GO:0046872">
    <property type="term" value="F:metal ion binding"/>
    <property type="evidence" value="ECO:0007669"/>
    <property type="project" value="UniProtKB-KW"/>
</dbReference>
<evidence type="ECO:0000256" key="5">
    <source>
        <dbReference type="ARBA" id="ARBA00023002"/>
    </source>
</evidence>
<dbReference type="SUPFAM" id="SSF51197">
    <property type="entry name" value="Clavaminate synthase-like"/>
    <property type="match status" value="1"/>
</dbReference>
<evidence type="ECO:0000256" key="2">
    <source>
        <dbReference type="ARBA" id="ARBA00008654"/>
    </source>
</evidence>
<dbReference type="Gene3D" id="3.30.2020.30">
    <property type="match status" value="1"/>
</dbReference>
<gene>
    <name evidence="9" type="ORF">QBC35DRAFT_498256</name>
</gene>
<evidence type="ECO:0000259" key="8">
    <source>
        <dbReference type="Pfam" id="PF02668"/>
    </source>
</evidence>
<accession>A0AAN6WU25</accession>
<comment type="cofactor">
    <cofactor evidence="1">
        <name>Fe(2+)</name>
        <dbReference type="ChEBI" id="CHEBI:29033"/>
    </cofactor>
</comment>
<dbReference type="InterPro" id="IPR050411">
    <property type="entry name" value="AlphaKG_dependent_hydroxylases"/>
</dbReference>
<evidence type="ECO:0000256" key="7">
    <source>
        <dbReference type="SAM" id="MobiDB-lite"/>
    </source>
</evidence>